<evidence type="ECO:0000313" key="1">
    <source>
        <dbReference type="EMBL" id="JAE33415.1"/>
    </source>
</evidence>
<dbReference type="EMBL" id="GBRH01164481">
    <property type="protein sequence ID" value="JAE33415.1"/>
    <property type="molecule type" value="Transcribed_RNA"/>
</dbReference>
<reference evidence="1" key="1">
    <citation type="submission" date="2014-09" db="EMBL/GenBank/DDBJ databases">
        <authorList>
            <person name="Magalhaes I.L.F."/>
            <person name="Oliveira U."/>
            <person name="Santos F.R."/>
            <person name="Vidigal T.H.D.A."/>
            <person name="Brescovit A.D."/>
            <person name="Santos A.J."/>
        </authorList>
    </citation>
    <scope>NUCLEOTIDE SEQUENCE</scope>
    <source>
        <tissue evidence="1">Shoot tissue taken approximately 20 cm above the soil surface</tissue>
    </source>
</reference>
<proteinExistence type="predicted"/>
<name>A0A0A9H879_ARUDO</name>
<reference evidence="1" key="2">
    <citation type="journal article" date="2015" name="Data Brief">
        <title>Shoot transcriptome of the giant reed, Arundo donax.</title>
        <authorList>
            <person name="Barrero R.A."/>
            <person name="Guerrero F.D."/>
            <person name="Moolhuijzen P."/>
            <person name="Goolsby J.A."/>
            <person name="Tidwell J."/>
            <person name="Bellgard S.E."/>
            <person name="Bellgard M.I."/>
        </authorList>
    </citation>
    <scope>NUCLEOTIDE SEQUENCE</scope>
    <source>
        <tissue evidence="1">Shoot tissue taken approximately 20 cm above the soil surface</tissue>
    </source>
</reference>
<organism evidence="1">
    <name type="scientific">Arundo donax</name>
    <name type="common">Giant reed</name>
    <name type="synonym">Donax arundinaceus</name>
    <dbReference type="NCBI Taxonomy" id="35708"/>
    <lineage>
        <taxon>Eukaryota</taxon>
        <taxon>Viridiplantae</taxon>
        <taxon>Streptophyta</taxon>
        <taxon>Embryophyta</taxon>
        <taxon>Tracheophyta</taxon>
        <taxon>Spermatophyta</taxon>
        <taxon>Magnoliopsida</taxon>
        <taxon>Liliopsida</taxon>
        <taxon>Poales</taxon>
        <taxon>Poaceae</taxon>
        <taxon>PACMAD clade</taxon>
        <taxon>Arundinoideae</taxon>
        <taxon>Arundineae</taxon>
        <taxon>Arundo</taxon>
    </lineage>
</organism>
<sequence length="13" mass="1594">MYNRQIKQGKTNI</sequence>
<protein>
    <submittedName>
        <fullName evidence="1">Uncharacterized protein</fullName>
    </submittedName>
</protein>
<accession>A0A0A9H879</accession>